<proteinExistence type="predicted"/>
<feature type="non-terminal residue" evidence="1">
    <location>
        <position position="59"/>
    </location>
</feature>
<sequence length="59" mass="6560">MIDERAYIIRDVVTLEWATFAPATDVVPDTDTEIDVKQARSIYIEIDTTAAGNVSDDND</sequence>
<comment type="caution">
    <text evidence="1">The sequence shown here is derived from an EMBL/GenBank/DDBJ whole genome shotgun (WGS) entry which is preliminary data.</text>
</comment>
<dbReference type="AlphaFoldDB" id="A0A0F9N1B6"/>
<dbReference type="EMBL" id="LAZR01007832">
    <property type="protein sequence ID" value="KKM82645.1"/>
    <property type="molecule type" value="Genomic_DNA"/>
</dbReference>
<reference evidence="1" key="1">
    <citation type="journal article" date="2015" name="Nature">
        <title>Complex archaea that bridge the gap between prokaryotes and eukaryotes.</title>
        <authorList>
            <person name="Spang A."/>
            <person name="Saw J.H."/>
            <person name="Jorgensen S.L."/>
            <person name="Zaremba-Niedzwiedzka K."/>
            <person name="Martijn J."/>
            <person name="Lind A.E."/>
            <person name="van Eijk R."/>
            <person name="Schleper C."/>
            <person name="Guy L."/>
            <person name="Ettema T.J."/>
        </authorList>
    </citation>
    <scope>NUCLEOTIDE SEQUENCE</scope>
</reference>
<organism evidence="1">
    <name type="scientific">marine sediment metagenome</name>
    <dbReference type="NCBI Taxonomy" id="412755"/>
    <lineage>
        <taxon>unclassified sequences</taxon>
        <taxon>metagenomes</taxon>
        <taxon>ecological metagenomes</taxon>
    </lineage>
</organism>
<evidence type="ECO:0000313" key="1">
    <source>
        <dbReference type="EMBL" id="KKM82645.1"/>
    </source>
</evidence>
<accession>A0A0F9N1B6</accession>
<protein>
    <submittedName>
        <fullName evidence="1">Uncharacterized protein</fullName>
    </submittedName>
</protein>
<name>A0A0F9N1B6_9ZZZZ</name>
<gene>
    <name evidence="1" type="ORF">LCGC14_1317570</name>
</gene>